<evidence type="ECO:0000256" key="5">
    <source>
        <dbReference type="SAM" id="Phobius"/>
    </source>
</evidence>
<evidence type="ECO:0000256" key="4">
    <source>
        <dbReference type="ARBA" id="ARBA00023136"/>
    </source>
</evidence>
<dbReference type="InterPro" id="IPR051337">
    <property type="entry name" value="OPA_Antiporter"/>
</dbReference>
<reference evidence="7 8" key="1">
    <citation type="submission" date="2018-12" db="EMBL/GenBank/DDBJ databases">
        <authorList>
            <consortium name="Pathogen Informatics"/>
        </authorList>
    </citation>
    <scope>NUCLEOTIDE SEQUENCE [LARGE SCALE GENOMIC DNA]</scope>
    <source>
        <strain evidence="7 8">NCTC12871</strain>
    </source>
</reference>
<feature type="transmembrane region" description="Helical" evidence="5">
    <location>
        <begin position="254"/>
        <end position="278"/>
    </location>
</feature>
<feature type="transmembrane region" description="Helical" evidence="5">
    <location>
        <begin position="92"/>
        <end position="110"/>
    </location>
</feature>
<dbReference type="InterPro" id="IPR000849">
    <property type="entry name" value="Sugar_P_transporter"/>
</dbReference>
<feature type="transmembrane region" description="Helical" evidence="5">
    <location>
        <begin position="323"/>
        <end position="339"/>
    </location>
</feature>
<evidence type="ECO:0000256" key="3">
    <source>
        <dbReference type="ARBA" id="ARBA00022989"/>
    </source>
</evidence>
<dbReference type="PROSITE" id="PS50850">
    <property type="entry name" value="MFS"/>
    <property type="match status" value="1"/>
</dbReference>
<dbReference type="PIRSF" id="PIRSF002808">
    <property type="entry name" value="Hexose_phosphate_transp"/>
    <property type="match status" value="1"/>
</dbReference>
<dbReference type="GO" id="GO:0061513">
    <property type="term" value="F:glucose 6-phosphate:phosphate antiporter activity"/>
    <property type="evidence" value="ECO:0007669"/>
    <property type="project" value="TreeGrafter"/>
</dbReference>
<feature type="transmembrane region" description="Helical" evidence="5">
    <location>
        <begin position="160"/>
        <end position="178"/>
    </location>
</feature>
<feature type="transmembrane region" description="Helical" evidence="5">
    <location>
        <begin position="23"/>
        <end position="41"/>
    </location>
</feature>
<accession>A0A448TTY3</accession>
<evidence type="ECO:0000256" key="1">
    <source>
        <dbReference type="ARBA" id="ARBA00004127"/>
    </source>
</evidence>
<feature type="transmembrane region" description="Helical" evidence="5">
    <location>
        <begin position="63"/>
        <end position="85"/>
    </location>
</feature>
<evidence type="ECO:0000313" key="8">
    <source>
        <dbReference type="Proteomes" id="UP000279799"/>
    </source>
</evidence>
<keyword evidence="3 5" id="KW-1133">Transmembrane helix</keyword>
<feature type="transmembrane region" description="Helical" evidence="5">
    <location>
        <begin position="387"/>
        <end position="406"/>
    </location>
</feature>
<dbReference type="GO" id="GO:0012505">
    <property type="term" value="C:endomembrane system"/>
    <property type="evidence" value="ECO:0007669"/>
    <property type="project" value="UniProtKB-SubCell"/>
</dbReference>
<evidence type="ECO:0000313" key="7">
    <source>
        <dbReference type="EMBL" id="VEJ09452.1"/>
    </source>
</evidence>
<comment type="subcellular location">
    <subcellularLocation>
        <location evidence="1">Endomembrane system</location>
        <topology evidence="1">Multi-pass membrane protein</topology>
    </subcellularLocation>
</comment>
<keyword evidence="8" id="KW-1185">Reference proteome</keyword>
<dbReference type="InterPro" id="IPR011701">
    <property type="entry name" value="MFS"/>
</dbReference>
<feature type="transmembrane region" description="Helical" evidence="5">
    <location>
        <begin position="412"/>
        <end position="431"/>
    </location>
</feature>
<evidence type="ECO:0000259" key="6">
    <source>
        <dbReference type="PROSITE" id="PS50850"/>
    </source>
</evidence>
<dbReference type="GO" id="GO:0005886">
    <property type="term" value="C:plasma membrane"/>
    <property type="evidence" value="ECO:0007669"/>
    <property type="project" value="TreeGrafter"/>
</dbReference>
<gene>
    <name evidence="7" type="primary">glpT_2</name>
    <name evidence="7" type="ORF">NCTC12871_00905</name>
</gene>
<evidence type="ECO:0000256" key="2">
    <source>
        <dbReference type="ARBA" id="ARBA00022692"/>
    </source>
</evidence>
<feature type="transmembrane region" description="Helical" evidence="5">
    <location>
        <begin position="345"/>
        <end position="367"/>
    </location>
</feature>
<keyword evidence="4 5" id="KW-0472">Membrane</keyword>
<sequence length="439" mass="48461">MATLLNSPKIVGKQAILARYNRMRWQALFGIFIGYAAYYILRNNLLLSSPDLISHFHFTKQDIGFLSGTMLVAYGLSKGIMSVLADRINPKYFMLIGLIMSGLVNIMMGFSTVFWIFFFLCILNGIFQGMGAGPSYVILANWFPHKIRGSATAIFNASHNLGGGLIAPIAGAALAWFGQAYWQSAYFFVPVAFASIISIIFYFFGLAKPTQEHLPSLNKIIASELDAPLQENTTTEPYSTWFILKNYILTNRNIWYVSFLDAFSYMIRLGVLTWLPLYLLEVKGFSKAEIATTFAIFEWSAIPSTLLAGYVTDTLFKGHRMPLAVLCLIGVAIAIGVYWMSHSLIIVMISAGIVGAFIYVPMFLASLQAIEVVPAFAAGSATGMRGLISYIVGGSAGTALFGMLAEHYGWNVGFYFLFFAIFGAIFCCYMVSRGLKTSK</sequence>
<dbReference type="SUPFAM" id="SSF103473">
    <property type="entry name" value="MFS general substrate transporter"/>
    <property type="match status" value="1"/>
</dbReference>
<dbReference type="KEGG" id="adp:NCTC12871_00905"/>
<dbReference type="InterPro" id="IPR036259">
    <property type="entry name" value="MFS_trans_sf"/>
</dbReference>
<feature type="transmembrane region" description="Helical" evidence="5">
    <location>
        <begin position="184"/>
        <end position="204"/>
    </location>
</feature>
<dbReference type="Pfam" id="PF07690">
    <property type="entry name" value="MFS_1"/>
    <property type="match status" value="1"/>
</dbReference>
<dbReference type="PANTHER" id="PTHR43826:SF6">
    <property type="entry name" value="GLYCEROL-3-PHOSPHATE TRANSPORTER"/>
    <property type="match status" value="1"/>
</dbReference>
<organism evidence="7 8">
    <name type="scientific">Actinobacillus delphinicola</name>
    <dbReference type="NCBI Taxonomy" id="51161"/>
    <lineage>
        <taxon>Bacteria</taxon>
        <taxon>Pseudomonadati</taxon>
        <taxon>Pseudomonadota</taxon>
        <taxon>Gammaproteobacteria</taxon>
        <taxon>Pasteurellales</taxon>
        <taxon>Pasteurellaceae</taxon>
        <taxon>Actinobacillus</taxon>
    </lineage>
</organism>
<name>A0A448TTY3_9PAST</name>
<dbReference type="InterPro" id="IPR020846">
    <property type="entry name" value="MFS_dom"/>
</dbReference>
<dbReference type="OrthoDB" id="9766638at2"/>
<dbReference type="GO" id="GO:0035435">
    <property type="term" value="P:phosphate ion transmembrane transport"/>
    <property type="evidence" value="ECO:0007669"/>
    <property type="project" value="TreeGrafter"/>
</dbReference>
<dbReference type="AlphaFoldDB" id="A0A448TTY3"/>
<dbReference type="EMBL" id="LR134510">
    <property type="protein sequence ID" value="VEJ09452.1"/>
    <property type="molecule type" value="Genomic_DNA"/>
</dbReference>
<dbReference type="PANTHER" id="PTHR43826">
    <property type="entry name" value="GLUCOSE-6-PHOSPHATE EXCHANGER SLC37A4"/>
    <property type="match status" value="1"/>
</dbReference>
<feature type="domain" description="Major facilitator superfamily (MFS) profile" evidence="6">
    <location>
        <begin position="23"/>
        <end position="435"/>
    </location>
</feature>
<proteinExistence type="predicted"/>
<feature type="transmembrane region" description="Helical" evidence="5">
    <location>
        <begin position="290"/>
        <end position="311"/>
    </location>
</feature>
<keyword evidence="2 5" id="KW-0812">Transmembrane</keyword>
<protein>
    <submittedName>
        <fullName evidence="7">sn-glycerol-3-phosphate transporter</fullName>
    </submittedName>
</protein>
<dbReference type="Proteomes" id="UP000279799">
    <property type="component" value="Chromosome"/>
</dbReference>
<feature type="transmembrane region" description="Helical" evidence="5">
    <location>
        <begin position="116"/>
        <end position="139"/>
    </location>
</feature>
<dbReference type="RefSeq" id="WP_126599397.1">
    <property type="nucleotide sequence ID" value="NZ_LR134510.1"/>
</dbReference>
<dbReference type="Gene3D" id="1.20.1250.20">
    <property type="entry name" value="MFS general substrate transporter like domains"/>
    <property type="match status" value="2"/>
</dbReference>